<dbReference type="EMBL" id="DF933830">
    <property type="protein sequence ID" value="GAM39068.1"/>
    <property type="molecule type" value="Genomic_DNA"/>
</dbReference>
<dbReference type="SUPFAM" id="SSF103473">
    <property type="entry name" value="MFS general substrate transporter"/>
    <property type="match status" value="1"/>
</dbReference>
<dbReference type="Pfam" id="PF07690">
    <property type="entry name" value="MFS_1"/>
    <property type="match status" value="1"/>
</dbReference>
<feature type="transmembrane region" description="Helical" evidence="4">
    <location>
        <begin position="90"/>
        <end position="114"/>
    </location>
</feature>
<evidence type="ECO:0000313" key="5">
    <source>
        <dbReference type="EMBL" id="GAM39068.1"/>
    </source>
</evidence>
<comment type="subcellular location">
    <subcellularLocation>
        <location evidence="1">Membrane</location>
        <topology evidence="1">Multi-pass membrane protein</topology>
    </subcellularLocation>
</comment>
<dbReference type="Proteomes" id="UP000053095">
    <property type="component" value="Unassembled WGS sequence"/>
</dbReference>
<dbReference type="InterPro" id="IPR011701">
    <property type="entry name" value="MFS"/>
</dbReference>
<keyword evidence="4" id="KW-1133">Transmembrane helix</keyword>
<feature type="transmembrane region" description="Helical" evidence="4">
    <location>
        <begin position="255"/>
        <end position="276"/>
    </location>
</feature>
<dbReference type="InterPro" id="IPR036259">
    <property type="entry name" value="MFS_trans_sf"/>
</dbReference>
<dbReference type="PANTHER" id="PTHR11360">
    <property type="entry name" value="MONOCARBOXYLATE TRANSPORTER"/>
    <property type="match status" value="1"/>
</dbReference>
<dbReference type="GO" id="GO:0022857">
    <property type="term" value="F:transmembrane transporter activity"/>
    <property type="evidence" value="ECO:0007669"/>
    <property type="project" value="InterPro"/>
</dbReference>
<dbReference type="AlphaFoldDB" id="A0A6V8HCA5"/>
<evidence type="ECO:0000256" key="2">
    <source>
        <dbReference type="ARBA" id="ARBA00006727"/>
    </source>
</evidence>
<evidence type="ECO:0008006" key="7">
    <source>
        <dbReference type="Google" id="ProtNLM"/>
    </source>
</evidence>
<keyword evidence="6" id="KW-1185">Reference proteome</keyword>
<evidence type="ECO:0000256" key="3">
    <source>
        <dbReference type="SAM" id="MobiDB-lite"/>
    </source>
</evidence>
<comment type="caution">
    <text evidence="5">The sequence shown here is derived from an EMBL/GenBank/DDBJ whole genome shotgun (WGS) entry which is preliminary data.</text>
</comment>
<evidence type="ECO:0000313" key="6">
    <source>
        <dbReference type="Proteomes" id="UP000053095"/>
    </source>
</evidence>
<organism evidence="5 6">
    <name type="scientific">Talaromyces pinophilus</name>
    <name type="common">Penicillium pinophilum</name>
    <dbReference type="NCBI Taxonomy" id="128442"/>
    <lineage>
        <taxon>Eukaryota</taxon>
        <taxon>Fungi</taxon>
        <taxon>Dikarya</taxon>
        <taxon>Ascomycota</taxon>
        <taxon>Pezizomycotina</taxon>
        <taxon>Eurotiomycetes</taxon>
        <taxon>Eurotiomycetidae</taxon>
        <taxon>Eurotiales</taxon>
        <taxon>Trichocomaceae</taxon>
        <taxon>Talaromyces</taxon>
        <taxon>Talaromyces sect. Talaromyces</taxon>
    </lineage>
</organism>
<feature type="compositionally biased region" description="Low complexity" evidence="3">
    <location>
        <begin position="20"/>
        <end position="29"/>
    </location>
</feature>
<dbReference type="Gene3D" id="1.20.1250.20">
    <property type="entry name" value="MFS general substrate transporter like domains"/>
    <property type="match status" value="2"/>
</dbReference>
<comment type="similarity">
    <text evidence="2">Belongs to the major facilitator superfamily. Monocarboxylate porter (TC 2.A.1.13) family.</text>
</comment>
<proteinExistence type="inferred from homology"/>
<feature type="transmembrane region" description="Helical" evidence="4">
    <location>
        <begin position="214"/>
        <end position="234"/>
    </location>
</feature>
<gene>
    <name evidence="5" type="ORF">TCE0_034r10310</name>
</gene>
<accession>A0A6V8HCA5</accession>
<protein>
    <recommendedName>
        <fullName evidence="7">Major facilitator superfamily (MFS) profile domain-containing protein</fullName>
    </recommendedName>
</protein>
<feature type="transmembrane region" description="Helical" evidence="4">
    <location>
        <begin position="49"/>
        <end position="70"/>
    </location>
</feature>
<name>A0A6V8HCA5_TALPI</name>
<dbReference type="InterPro" id="IPR050327">
    <property type="entry name" value="Proton-linked_MCT"/>
</dbReference>
<evidence type="ECO:0000256" key="4">
    <source>
        <dbReference type="SAM" id="Phobius"/>
    </source>
</evidence>
<keyword evidence="4" id="KW-0472">Membrane</keyword>
<evidence type="ECO:0000256" key="1">
    <source>
        <dbReference type="ARBA" id="ARBA00004141"/>
    </source>
</evidence>
<feature type="region of interest" description="Disordered" evidence="3">
    <location>
        <begin position="1"/>
        <end position="31"/>
    </location>
</feature>
<dbReference type="GO" id="GO:0016020">
    <property type="term" value="C:membrane"/>
    <property type="evidence" value="ECO:0007669"/>
    <property type="project" value="UniProtKB-SubCell"/>
</dbReference>
<feature type="transmembrane region" description="Helical" evidence="4">
    <location>
        <begin position="179"/>
        <end position="202"/>
    </location>
</feature>
<feature type="transmembrane region" description="Helical" evidence="4">
    <location>
        <begin position="146"/>
        <end position="167"/>
    </location>
</feature>
<feature type="transmembrane region" description="Helical" evidence="4">
    <location>
        <begin position="288"/>
        <end position="309"/>
    </location>
</feature>
<feature type="transmembrane region" description="Helical" evidence="4">
    <location>
        <begin position="121"/>
        <end position="140"/>
    </location>
</feature>
<dbReference type="PANTHER" id="PTHR11360:SF287">
    <property type="entry name" value="MFS MONOCARBOXYLATE TRANSPORTER"/>
    <property type="match status" value="1"/>
</dbReference>
<sequence length="674" mass="74122">MEYELDHHRSSGQSSHAGTDSSNNDNGSNETITGIEQQSLHPADTGLHAYLFLLSSFILEALIWGFAFTFGIFQQYYSTHPPFNKDVSNIAVIGTCSMGIIYILSPLVFGLLLGFPNLKRYSSAFGLCVMVPALLGSSFANTTTQLLVTQGIAYAIGASFAYAPLILFMEEWFVKRRGFAFGIMWAGTGVSGVVLPLLMQWLINTHGFRTTLRVWSTVLLVLIGPLLYFVKPRIPIAQNSSTRPFNLKFLRNKSFMIFQLGNILQALGFFLPTIYLPTYATNTLGVNGVVSSLTVILFNLASVLGCIVMGAMVDRYQATTCILLSTIGSTVSVFLIWGLSSSLAPLLIFCVVYGVFAGSFSSTWPAIMREVKNQESSVEPAIVFAFLAAGRGIGNVASGPLSDGLLTGLPFEGVLGDPKLAKAALYYAKFKEDSLVMRRVRFTASYLERWAGGGGLSRAGTLPEFLTLRELGGLVHVRGRHALYAGFPFSNHIGHQYQDQVSEYDSQRFGGNKPHLVLLSEIPDIGHEGSILYGELALLLTAMRNRAYQSAVFKYPDSDDKPETKEDAPSDQGFLFEDERRFPVHMVSIVGLQHARISYACMGGRKVAIRQSPLWSLEKNDEELFNFLSCFLLSNYLDENPVESLSQQFDSTLVLPEKESISAVIVSDPEKREA</sequence>
<keyword evidence="4" id="KW-0812">Transmembrane</keyword>
<reference evidence="6" key="1">
    <citation type="journal article" date="2015" name="Genome Announc.">
        <title>Draft genome sequence of Talaromyces cellulolyticus strain Y-94, a source of lignocellulosic biomass-degrading enzymes.</title>
        <authorList>
            <person name="Fujii T."/>
            <person name="Koike H."/>
            <person name="Sawayama S."/>
            <person name="Yano S."/>
            <person name="Inoue H."/>
        </authorList>
    </citation>
    <scope>NUCLEOTIDE SEQUENCE [LARGE SCALE GENOMIC DNA]</scope>
    <source>
        <strain evidence="6">Y-94</strain>
    </source>
</reference>